<dbReference type="AlphaFoldDB" id="A0A3N2D811"/>
<keyword evidence="2" id="KW-0812">Transmembrane</keyword>
<evidence type="ECO:0000313" key="4">
    <source>
        <dbReference type="EMBL" id="ROR95788.1"/>
    </source>
</evidence>
<protein>
    <submittedName>
        <fullName evidence="4">Vancomycin resistance protein YoaR</fullName>
    </submittedName>
</protein>
<keyword evidence="2" id="KW-0472">Membrane</keyword>
<feature type="domain" description="YoaR-like putative peptidoglycan binding" evidence="3">
    <location>
        <begin position="424"/>
        <end position="487"/>
    </location>
</feature>
<gene>
    <name evidence="4" type="ORF">EDD28_0350</name>
</gene>
<organism evidence="4 5">
    <name type="scientific">Salana multivorans</name>
    <dbReference type="NCBI Taxonomy" id="120377"/>
    <lineage>
        <taxon>Bacteria</taxon>
        <taxon>Bacillati</taxon>
        <taxon>Actinomycetota</taxon>
        <taxon>Actinomycetes</taxon>
        <taxon>Micrococcales</taxon>
        <taxon>Beutenbergiaceae</taxon>
        <taxon>Salana</taxon>
    </lineage>
</organism>
<evidence type="ECO:0000259" key="3">
    <source>
        <dbReference type="Pfam" id="PF12229"/>
    </source>
</evidence>
<name>A0A3N2D811_9MICO</name>
<dbReference type="InterPro" id="IPR052913">
    <property type="entry name" value="Glycopeptide_resist_protein"/>
</dbReference>
<feature type="compositionally biased region" description="Acidic residues" evidence="1">
    <location>
        <begin position="158"/>
        <end position="170"/>
    </location>
</feature>
<proteinExistence type="predicted"/>
<dbReference type="InterPro" id="IPR007391">
    <property type="entry name" value="Vancomycin_resist_VanW"/>
</dbReference>
<dbReference type="Pfam" id="PF12229">
    <property type="entry name" value="PG_binding_4"/>
    <property type="match status" value="2"/>
</dbReference>
<dbReference type="PANTHER" id="PTHR35788">
    <property type="entry name" value="EXPORTED PROTEIN-RELATED"/>
    <property type="match status" value="1"/>
</dbReference>
<feature type="compositionally biased region" description="Acidic residues" evidence="1">
    <location>
        <begin position="45"/>
        <end position="60"/>
    </location>
</feature>
<dbReference type="Proteomes" id="UP000275356">
    <property type="component" value="Unassembled WGS sequence"/>
</dbReference>
<feature type="domain" description="YoaR-like putative peptidoglycan binding" evidence="3">
    <location>
        <begin position="299"/>
        <end position="361"/>
    </location>
</feature>
<feature type="region of interest" description="Disordered" evidence="1">
    <location>
        <begin position="1"/>
        <end position="183"/>
    </location>
</feature>
<evidence type="ECO:0000256" key="1">
    <source>
        <dbReference type="SAM" id="MobiDB-lite"/>
    </source>
</evidence>
<reference evidence="4 5" key="1">
    <citation type="submission" date="2018-11" db="EMBL/GenBank/DDBJ databases">
        <title>Sequencing the genomes of 1000 actinobacteria strains.</title>
        <authorList>
            <person name="Klenk H.-P."/>
        </authorList>
    </citation>
    <scope>NUCLEOTIDE SEQUENCE [LARGE SCALE GENOMIC DNA]</scope>
    <source>
        <strain evidence="4 5">DSM 13521</strain>
    </source>
</reference>
<keyword evidence="5" id="KW-1185">Reference proteome</keyword>
<feature type="compositionally biased region" description="Acidic residues" evidence="1">
    <location>
        <begin position="122"/>
        <end position="136"/>
    </location>
</feature>
<feature type="compositionally biased region" description="Acidic residues" evidence="1">
    <location>
        <begin position="97"/>
        <end position="108"/>
    </location>
</feature>
<dbReference type="InterPro" id="IPR022029">
    <property type="entry name" value="YoaR-like_PG-bd"/>
</dbReference>
<dbReference type="Pfam" id="PF04294">
    <property type="entry name" value="VanW"/>
    <property type="match status" value="1"/>
</dbReference>
<accession>A0A3N2D811</accession>
<evidence type="ECO:0000313" key="5">
    <source>
        <dbReference type="Proteomes" id="UP000275356"/>
    </source>
</evidence>
<dbReference type="PANTHER" id="PTHR35788:SF1">
    <property type="entry name" value="EXPORTED PROTEIN"/>
    <property type="match status" value="1"/>
</dbReference>
<comment type="caution">
    <text evidence="4">The sequence shown here is derived from an EMBL/GenBank/DDBJ whole genome shotgun (WGS) entry which is preliminary data.</text>
</comment>
<feature type="compositionally biased region" description="Basic and acidic residues" evidence="1">
    <location>
        <begin position="1"/>
        <end position="14"/>
    </location>
</feature>
<dbReference type="EMBL" id="RKHQ01000001">
    <property type="protein sequence ID" value="ROR95788.1"/>
    <property type="molecule type" value="Genomic_DNA"/>
</dbReference>
<feature type="transmembrane region" description="Helical" evidence="2">
    <location>
        <begin position="192"/>
        <end position="213"/>
    </location>
</feature>
<keyword evidence="2" id="KW-1133">Transmembrane helix</keyword>
<sequence length="758" mass="78714">MKEADGVTGEHPDVTEPVTTPESGEVELPESAAERTEIVPPIVEDGIEDAVVVEDDEGVETEASLESGGLPEDAEPDRPESDAELTDVIAPLPAEPEAVEPEAGEPDLDPAATTLVPAVPEATDDAEATEATDDAEATTVVPLAAAEPERTEVLPETGSDDGGDDSDGGDDTPAGLLDEMPEERRSGRTWKVLTGVGIGIVVLAGVYLGGVFYTADRTPPNATVSGVDVGGMTTSDAVSTVRAAFDPRADAAIPLTIGEIEATIEPAAAGLTYDPEASVGQITGRSWDPRVIWERLAGTVDVEAVTHVDQAALEEQLDEAASYVAVAPQDAAIVFADGRAVVTDPVDGAELDVPGAVAIISEDWLTAEGSLDLPLSVVTPDLDQAAVDAAMSTIVDPMMSAPVTLQAGEQQLAIEPVTLTEISSLVGADGAFELVVDPTKVAEVVATGLPDLGGEPKDASFQFVDGVPTVVPAVEGTGIDAQQIADVVAAAAIEPTGRVATAELVSAEPEFTTAAAEALGPLEVIGEFSTPMPYDPPRTENLVIGTGRITGTVVMPGQEFSLLGTIGPISTANGYNVSHGVDQGLVVDVAGGGLSQLSTTTFNAAFEAGMVDVEHRPHTRWFDRYPPGREATVNDPGLDMRWRNNTPYPILMQAGVADSRTWVKLWSVPYWDVEIVSGAKYNFTSSKTIYNTKANCQAESGGKQGFSINVERTVSRDGVVDTEASGTLSWTYTAWPKVVCGPDPATLPPPTPEAPAEG</sequence>
<evidence type="ECO:0000256" key="2">
    <source>
        <dbReference type="SAM" id="Phobius"/>
    </source>
</evidence>